<dbReference type="HOGENOM" id="CLU_098557_0_0_3"/>
<evidence type="ECO:0000259" key="1">
    <source>
        <dbReference type="Pfam" id="PF05685"/>
    </source>
</evidence>
<feature type="domain" description="Putative restriction endonuclease" evidence="1">
    <location>
        <begin position="23"/>
        <end position="186"/>
    </location>
</feature>
<dbReference type="Proteomes" id="UP000008206">
    <property type="component" value="Chromosome"/>
</dbReference>
<dbReference type="PANTHER" id="PTHR47152">
    <property type="entry name" value="SLR2084 PROTEIN-RELATED"/>
    <property type="match status" value="1"/>
</dbReference>
<organism evidence="2 3">
    <name type="scientific">Gloeothece verrucosa (strain PCC 7822)</name>
    <name type="common">Cyanothece sp. (strain PCC 7822)</name>
    <dbReference type="NCBI Taxonomy" id="497965"/>
    <lineage>
        <taxon>Bacteria</taxon>
        <taxon>Bacillati</taxon>
        <taxon>Cyanobacteriota</taxon>
        <taxon>Cyanophyceae</taxon>
        <taxon>Oscillatoriophycideae</taxon>
        <taxon>Chroococcales</taxon>
        <taxon>Aphanothecaceae</taxon>
        <taxon>Gloeothece</taxon>
        <taxon>Gloeothece verrucosa</taxon>
    </lineage>
</organism>
<dbReference type="InterPro" id="IPR011335">
    <property type="entry name" value="Restrct_endonuc-II-like"/>
</dbReference>
<dbReference type="AlphaFoldDB" id="E0U707"/>
<dbReference type="Gene3D" id="3.90.1570.10">
    <property type="entry name" value="tt1808, chain A"/>
    <property type="match status" value="1"/>
</dbReference>
<evidence type="ECO:0000313" key="2">
    <source>
        <dbReference type="EMBL" id="ADN17163.1"/>
    </source>
</evidence>
<dbReference type="STRING" id="497965.Cyan7822_5282"/>
<dbReference type="InterPro" id="IPR008538">
    <property type="entry name" value="Uma2"/>
</dbReference>
<keyword evidence="3" id="KW-1185">Reference proteome</keyword>
<dbReference type="EMBL" id="CP002198">
    <property type="protein sequence ID" value="ADN17163.1"/>
    <property type="molecule type" value="Genomic_DNA"/>
</dbReference>
<reference evidence="3" key="1">
    <citation type="journal article" date="2011" name="MBio">
        <title>Novel metabolic attributes of the genus Cyanothece, comprising a group of unicellular nitrogen-fixing Cyanobacteria.</title>
        <authorList>
            <person name="Bandyopadhyay A."/>
            <person name="Elvitigala T."/>
            <person name="Welsh E."/>
            <person name="Stockel J."/>
            <person name="Liberton M."/>
            <person name="Min H."/>
            <person name="Sherman L.A."/>
            <person name="Pakrasi H.B."/>
        </authorList>
    </citation>
    <scope>NUCLEOTIDE SEQUENCE [LARGE SCALE GENOMIC DNA]</scope>
    <source>
        <strain evidence="3">PCC 7822</strain>
    </source>
</reference>
<gene>
    <name evidence="2" type="ordered locus">Cyan7822_5282</name>
</gene>
<dbReference type="SUPFAM" id="SSF52980">
    <property type="entry name" value="Restriction endonuclease-like"/>
    <property type="match status" value="1"/>
</dbReference>
<protein>
    <recommendedName>
        <fullName evidence="1">Putative restriction endonuclease domain-containing protein</fullName>
    </recommendedName>
</protein>
<dbReference type="InterPro" id="IPR012296">
    <property type="entry name" value="Nuclease_put_TT1808"/>
</dbReference>
<dbReference type="RefSeq" id="WP_013325201.1">
    <property type="nucleotide sequence ID" value="NC_014501.1"/>
</dbReference>
<dbReference type="KEGG" id="cyj:Cyan7822_5282"/>
<dbReference type="OrthoDB" id="5768410at2"/>
<sequence length="216" mass="25097">MFLELKRLYVPPGERVLLRDVSWQEFEEVLRELGDGRAARLSYSYGVLEIMTPLPEHEKVKGLLGEFVRIIVDELGWECEPFGSTTFKSERMDQGVEPDESFYFQNTELVRGKDKIDLTVDPPPDLTIEVDITSRTRFDNYLLLGVPELWRYDGHRLQINLLQEGVYLESKVSSIFPMLSLVDRIPEMIRPCKVLGRSATVRAFRSWVREQLNKAE</sequence>
<accession>E0U707</accession>
<dbReference type="PANTHER" id="PTHR47152:SF1">
    <property type="entry name" value="SLL1186 PROTEIN"/>
    <property type="match status" value="1"/>
</dbReference>
<dbReference type="eggNOG" id="COG4636">
    <property type="taxonomic scope" value="Bacteria"/>
</dbReference>
<dbReference type="Pfam" id="PF05685">
    <property type="entry name" value="Uma2"/>
    <property type="match status" value="1"/>
</dbReference>
<dbReference type="CDD" id="cd06260">
    <property type="entry name" value="DUF820-like"/>
    <property type="match status" value="1"/>
</dbReference>
<name>E0U707_GLOV7</name>
<proteinExistence type="predicted"/>
<evidence type="ECO:0000313" key="3">
    <source>
        <dbReference type="Proteomes" id="UP000008206"/>
    </source>
</evidence>